<comment type="subcellular location">
    <subcellularLocation>
        <location evidence="1">Membrane</location>
        <topology evidence="1">Multi-pass membrane protein</topology>
    </subcellularLocation>
</comment>
<gene>
    <name evidence="7" type="ORF">JOF29_004280</name>
</gene>
<dbReference type="EMBL" id="JAGINT010000001">
    <property type="protein sequence ID" value="MBP2353197.1"/>
    <property type="molecule type" value="Genomic_DNA"/>
</dbReference>
<dbReference type="RefSeq" id="WP_307863519.1">
    <property type="nucleotide sequence ID" value="NZ_JAGINT010000001.1"/>
</dbReference>
<dbReference type="InterPro" id="IPR001046">
    <property type="entry name" value="NRAMP_fam"/>
</dbReference>
<comment type="caution">
    <text evidence="7">The sequence shown here is derived from an EMBL/GenBank/DDBJ whole genome shotgun (WGS) entry which is preliminary data.</text>
</comment>
<keyword evidence="3" id="KW-0812">Transmembrane</keyword>
<dbReference type="PANTHER" id="PTHR11706:SF33">
    <property type="entry name" value="NATURAL RESISTANCE-ASSOCIATED MACROPHAGE PROTEIN 2"/>
    <property type="match status" value="1"/>
</dbReference>
<evidence type="ECO:0000256" key="4">
    <source>
        <dbReference type="ARBA" id="ARBA00022989"/>
    </source>
</evidence>
<protein>
    <submittedName>
        <fullName evidence="7">Uncharacterized protein</fullName>
    </submittedName>
</protein>
<organism evidence="7 8">
    <name type="scientific">Kribbella aluminosa</name>
    <dbReference type="NCBI Taxonomy" id="416017"/>
    <lineage>
        <taxon>Bacteria</taxon>
        <taxon>Bacillati</taxon>
        <taxon>Actinomycetota</taxon>
        <taxon>Actinomycetes</taxon>
        <taxon>Propionibacteriales</taxon>
        <taxon>Kribbellaceae</taxon>
        <taxon>Kribbella</taxon>
    </lineage>
</organism>
<proteinExistence type="predicted"/>
<keyword evidence="2" id="KW-0813">Transport</keyword>
<reference evidence="7 8" key="1">
    <citation type="submission" date="2021-03" db="EMBL/GenBank/DDBJ databases">
        <title>Sequencing the genomes of 1000 actinobacteria strains.</title>
        <authorList>
            <person name="Klenk H.-P."/>
        </authorList>
    </citation>
    <scope>NUCLEOTIDE SEQUENCE [LARGE SCALE GENOMIC DNA]</scope>
    <source>
        <strain evidence="7 8">DSM 18824</strain>
    </source>
</reference>
<evidence type="ECO:0000256" key="3">
    <source>
        <dbReference type="ARBA" id="ARBA00022692"/>
    </source>
</evidence>
<sequence length="181" mass="18976">MVVGADLVAVLVQYLAAKASISTGRTLPQLCRDHFKRSTSTGLWAQAEVVALATDLAEVVGGTLAQPDGPAGAIALNLLFHIPLLLGGVITGAVSSAFTGSGQFPWVELKRGGKGAGSARSRLRGYSLAVVRRRSLIPCGPVVRAGASEPRTSRTGISRAQRAFRGRQPALRQRQPATPRQ</sequence>
<accession>A0ABS4UNH0</accession>
<evidence type="ECO:0000256" key="2">
    <source>
        <dbReference type="ARBA" id="ARBA00022448"/>
    </source>
</evidence>
<keyword evidence="4" id="KW-1133">Transmembrane helix</keyword>
<dbReference type="PANTHER" id="PTHR11706">
    <property type="entry name" value="SOLUTE CARRIER PROTEIN FAMILY 11 MEMBER"/>
    <property type="match status" value="1"/>
</dbReference>
<name>A0ABS4UNH0_9ACTN</name>
<dbReference type="Proteomes" id="UP000755585">
    <property type="component" value="Unassembled WGS sequence"/>
</dbReference>
<feature type="region of interest" description="Disordered" evidence="6">
    <location>
        <begin position="143"/>
        <end position="181"/>
    </location>
</feature>
<evidence type="ECO:0000313" key="8">
    <source>
        <dbReference type="Proteomes" id="UP000755585"/>
    </source>
</evidence>
<evidence type="ECO:0000313" key="7">
    <source>
        <dbReference type="EMBL" id="MBP2353197.1"/>
    </source>
</evidence>
<dbReference type="Pfam" id="PF01566">
    <property type="entry name" value="Nramp"/>
    <property type="match status" value="1"/>
</dbReference>
<keyword evidence="8" id="KW-1185">Reference proteome</keyword>
<keyword evidence="5" id="KW-0472">Membrane</keyword>
<evidence type="ECO:0000256" key="6">
    <source>
        <dbReference type="SAM" id="MobiDB-lite"/>
    </source>
</evidence>
<evidence type="ECO:0000256" key="1">
    <source>
        <dbReference type="ARBA" id="ARBA00004141"/>
    </source>
</evidence>
<evidence type="ECO:0000256" key="5">
    <source>
        <dbReference type="ARBA" id="ARBA00023136"/>
    </source>
</evidence>